<name>A0A812DTB8_ACAPH</name>
<proteinExistence type="predicted"/>
<dbReference type="GO" id="GO:0005634">
    <property type="term" value="C:nucleus"/>
    <property type="evidence" value="ECO:0007669"/>
    <property type="project" value="TreeGrafter"/>
</dbReference>
<dbReference type="Gene3D" id="3.40.50.300">
    <property type="entry name" value="P-loop containing nucleotide triphosphate hydrolases"/>
    <property type="match status" value="1"/>
</dbReference>
<feature type="transmembrane region" description="Helical" evidence="2">
    <location>
        <begin position="1067"/>
        <end position="1089"/>
    </location>
</feature>
<dbReference type="GO" id="GO:0003677">
    <property type="term" value="F:DNA binding"/>
    <property type="evidence" value="ECO:0007669"/>
    <property type="project" value="TreeGrafter"/>
</dbReference>
<dbReference type="GO" id="GO:0061860">
    <property type="term" value="F:DNA clamp unloader activity"/>
    <property type="evidence" value="ECO:0007669"/>
    <property type="project" value="TreeGrafter"/>
</dbReference>
<dbReference type="InterPro" id="IPR027417">
    <property type="entry name" value="P-loop_NTPase"/>
</dbReference>
<dbReference type="InterPro" id="IPR003959">
    <property type="entry name" value="ATPase_AAA_core"/>
</dbReference>
<dbReference type="Pfam" id="PF00004">
    <property type="entry name" value="AAA"/>
    <property type="match status" value="1"/>
</dbReference>
<feature type="compositionally biased region" description="Polar residues" evidence="1">
    <location>
        <begin position="199"/>
        <end position="214"/>
    </location>
</feature>
<gene>
    <name evidence="4" type="ORF">SPHA_60005</name>
</gene>
<protein>
    <recommendedName>
        <fullName evidence="3">ATPase AAA-type core domain-containing protein</fullName>
    </recommendedName>
</protein>
<organism evidence="4 5">
    <name type="scientific">Acanthosepion pharaonis</name>
    <name type="common">Pharaoh cuttlefish</name>
    <name type="synonym">Sepia pharaonis</name>
    <dbReference type="NCBI Taxonomy" id="158019"/>
    <lineage>
        <taxon>Eukaryota</taxon>
        <taxon>Metazoa</taxon>
        <taxon>Spiralia</taxon>
        <taxon>Lophotrochozoa</taxon>
        <taxon>Mollusca</taxon>
        <taxon>Cephalopoda</taxon>
        <taxon>Coleoidea</taxon>
        <taxon>Decapodiformes</taxon>
        <taxon>Sepiida</taxon>
        <taxon>Sepiina</taxon>
        <taxon>Sepiidae</taxon>
        <taxon>Acanthosepion</taxon>
    </lineage>
</organism>
<feature type="compositionally biased region" description="Basic and acidic residues" evidence="1">
    <location>
        <begin position="128"/>
        <end position="145"/>
    </location>
</feature>
<feature type="compositionally biased region" description="Basic and acidic residues" evidence="1">
    <location>
        <begin position="431"/>
        <end position="453"/>
    </location>
</feature>
<dbReference type="GO" id="GO:0005524">
    <property type="term" value="F:ATP binding"/>
    <property type="evidence" value="ECO:0007669"/>
    <property type="project" value="InterPro"/>
</dbReference>
<feature type="region of interest" description="Disordered" evidence="1">
    <location>
        <begin position="50"/>
        <end position="245"/>
    </location>
</feature>
<evidence type="ECO:0000259" key="3">
    <source>
        <dbReference type="Pfam" id="PF00004"/>
    </source>
</evidence>
<feature type="transmembrane region" description="Helical" evidence="2">
    <location>
        <begin position="904"/>
        <end position="931"/>
    </location>
</feature>
<feature type="transmembrane region" description="Helical" evidence="2">
    <location>
        <begin position="1153"/>
        <end position="1171"/>
    </location>
</feature>
<feature type="region of interest" description="Disordered" evidence="1">
    <location>
        <begin position="1273"/>
        <end position="1292"/>
    </location>
</feature>
<feature type="region of interest" description="Disordered" evidence="1">
    <location>
        <begin position="1"/>
        <end position="20"/>
    </location>
</feature>
<feature type="compositionally biased region" description="Polar residues" evidence="1">
    <location>
        <begin position="1283"/>
        <end position="1292"/>
    </location>
</feature>
<feature type="transmembrane region" description="Helical" evidence="2">
    <location>
        <begin position="970"/>
        <end position="991"/>
    </location>
</feature>
<feature type="transmembrane region" description="Helical" evidence="2">
    <location>
        <begin position="997"/>
        <end position="1025"/>
    </location>
</feature>
<keyword evidence="2" id="KW-0812">Transmembrane</keyword>
<dbReference type="PANTHER" id="PTHR23389">
    <property type="entry name" value="CHROMOSOME TRANSMISSION FIDELITY FACTOR 18"/>
    <property type="match status" value="1"/>
</dbReference>
<evidence type="ECO:0000256" key="1">
    <source>
        <dbReference type="SAM" id="MobiDB-lite"/>
    </source>
</evidence>
<keyword evidence="2" id="KW-1133">Transmembrane helix</keyword>
<evidence type="ECO:0000313" key="5">
    <source>
        <dbReference type="Proteomes" id="UP000597762"/>
    </source>
</evidence>
<feature type="transmembrane region" description="Helical" evidence="2">
    <location>
        <begin position="1123"/>
        <end position="1146"/>
    </location>
</feature>
<dbReference type="OrthoDB" id="9996895at2759"/>
<evidence type="ECO:0000256" key="2">
    <source>
        <dbReference type="SAM" id="Phobius"/>
    </source>
</evidence>
<keyword evidence="5" id="KW-1185">Reference proteome</keyword>
<dbReference type="GO" id="GO:0016887">
    <property type="term" value="F:ATP hydrolysis activity"/>
    <property type="evidence" value="ECO:0007669"/>
    <property type="project" value="InterPro"/>
</dbReference>
<feature type="compositionally biased region" description="Basic and acidic residues" evidence="1">
    <location>
        <begin position="687"/>
        <end position="700"/>
    </location>
</feature>
<comment type="caution">
    <text evidence="4">The sequence shown here is derived from an EMBL/GenBank/DDBJ whole genome shotgun (WGS) entry which is preliminary data.</text>
</comment>
<dbReference type="EMBL" id="CAHIKZ030004155">
    <property type="protein sequence ID" value="CAE1308009.1"/>
    <property type="molecule type" value="Genomic_DNA"/>
</dbReference>
<feature type="compositionally biased region" description="Basic residues" evidence="1">
    <location>
        <begin position="455"/>
        <end position="466"/>
    </location>
</feature>
<feature type="transmembrane region" description="Helical" evidence="2">
    <location>
        <begin position="937"/>
        <end position="958"/>
    </location>
</feature>
<feature type="region of interest" description="Disordered" evidence="1">
    <location>
        <begin position="425"/>
        <end position="489"/>
    </location>
</feature>
<evidence type="ECO:0000313" key="4">
    <source>
        <dbReference type="EMBL" id="CAE1308009.1"/>
    </source>
</evidence>
<dbReference type="PANTHER" id="PTHR23389:SF21">
    <property type="entry name" value="ATPASE FAMILY AAA DOMAIN-CONTAINING PROTEIN 5"/>
    <property type="match status" value="1"/>
</dbReference>
<feature type="domain" description="ATPase AAA-type core" evidence="3">
    <location>
        <begin position="588"/>
        <end position="636"/>
    </location>
</feature>
<feature type="compositionally biased region" description="Basic and acidic residues" evidence="1">
    <location>
        <begin position="152"/>
        <end position="164"/>
    </location>
</feature>
<feature type="transmembrane region" description="Helical" evidence="2">
    <location>
        <begin position="872"/>
        <end position="897"/>
    </location>
</feature>
<feature type="transmembrane region" description="Helical" evidence="2">
    <location>
        <begin position="1037"/>
        <end position="1061"/>
    </location>
</feature>
<feature type="compositionally biased region" description="Basic and acidic residues" evidence="1">
    <location>
        <begin position="233"/>
        <end position="245"/>
    </location>
</feature>
<feature type="compositionally biased region" description="Basic and acidic residues" evidence="1">
    <location>
        <begin position="474"/>
        <end position="489"/>
    </location>
</feature>
<feature type="transmembrane region" description="Helical" evidence="2">
    <location>
        <begin position="1096"/>
        <end position="1117"/>
    </location>
</feature>
<dbReference type="SUPFAM" id="SSF52540">
    <property type="entry name" value="P-loop containing nucleoside triphosphate hydrolases"/>
    <property type="match status" value="1"/>
</dbReference>
<accession>A0A812DTB8</accession>
<dbReference type="Proteomes" id="UP000597762">
    <property type="component" value="Unassembled WGS sequence"/>
</dbReference>
<reference evidence="4" key="1">
    <citation type="submission" date="2021-01" db="EMBL/GenBank/DDBJ databases">
        <authorList>
            <person name="Li R."/>
            <person name="Bekaert M."/>
        </authorList>
    </citation>
    <scope>NUCLEOTIDE SEQUENCE</scope>
    <source>
        <strain evidence="4">Farmed</strain>
    </source>
</reference>
<sequence>MGATTLGSPDANKGLNGTKKTITDFFGKSSQNNPAIESKPKDLFGYFSKPSFGKTNNLAEEHSPLASSPKAHKGGMPVSNSPNSIGSKKKKRKRNDKALITNDSLDEDDNITEKCDENIVDTNVEIPVSKKEEEEIKLDKIKSNEEETAESSSKEDIIDKSEKGSKRKSHRNIPATDGNAATNLGTRRSARLRDHKTSAHPSPTEGTQSQPMTSKTHKEKRKSDSLNTVGSSEKSKEASARKELNMKQDDMGKLAPIFVKKKEKEKEKVISEVDSEALKLRRAFLMSGLTEEAKRQQQQQSNAMLSLAAVNYPPIPVENHVQQIPFKEDGNEGMDLDVWNLTKVSLPGLTVSDENLKVCFLETPEWSCPSSLLRTHEDKEIQLLSNKAFSGHRLLSESDVNAAIKILSEANPSYPVRRFYEMAKTKNKNSLKPEVESTEPKEKPAAKTNETKGRSVTRRSLGRRKATQNATNKDVTEESAQKENGDKMDCPLEEKGCDILWTEKYQPQHSVEVISNCGNLKKLKSWLLEWKQQTDREIRKLKKLLKKQRKQKKSKGEDSSSASSWMDDDSNFETSTSESEDDSICNTMLLTGPHGVGKTSAIYALAAELGYQIFEVNASSARSGKKILTQLQEATQSHQVSKDKTERTTNLGLASNLTTQMKEPAKTTQKKIAQTSFANFFKSSRNSKTDSVRDSQKIKPETASGKKKQAFCTNGEKKTGKTLSSTLKLASESCKSDLNDSNSNSAFGTTTDKMKKRVNISRTSLILFDEVDVVLEEDKGFWAAIQNFMQSTKRPIILTASSADIIEQFGNCCEHLSFRLPSSKVITSHLQTLCLAENVLTDSSEMTSLVDYFKGDMRLCLFELTSSSFFSFFFYLFSFIFFLFFLFSSFLFFSLLFSFFSSFFFFLFFFLFSLLFSFFSSFFFFLFFFLFSLLFSFFFFPFSRFFLFSFLLFLFSFVSFPLSPFSFSPLFFFSFPLFLFSSFLFSLYSFLFSFFSLFFFFFSFFFLFSFLSFFSFFLFSFFSFFSLFSLSLFSLSFLSFFSLFLFSLSFLSFFSLFLFSLSLLSSFFFFSLFVLFFFSFLFLFSFFLFSLFVLFFSLFSFCSLFFSFLFLFSFFLFSLFVLFFLFSFFFSLFSFLFFFFSLFFLFSFFSFSLFSFFSLFFFLFFSFQFLFPLPFSFSFSPFTDALSWEDLTPFCHHGYQHHFSLLHRLFTSKLPLPRKSFPLLPNRVHLLQKSNKPMKQCNGSPQIGDFIADNALYDSETSLDEPIFLSIPKPKEKDDKIDTNSQPISCSQESKSSYSACQPVNLQTESLPVEEITYPSPITELHPQDICQQRNCENKILSSMAKFYECSSYNDIFLKSCGHTAPCSPLFRYSATSRSTLTAGLWDELPVEDTSAHILRLCLENTLDMAANLELRTYVNCLQDISQAAENVIKGHEYSISIAPQQETFGLANLQSRDRSHSLAQERAMENVLSSIPLSSGVQHYSLYLDYLPMLREVCRVEKTRQLAKMKRRFFHYFDNIGFPLRESTLNVLANGFT</sequence>
<feature type="region of interest" description="Disordered" evidence="1">
    <location>
        <begin position="684"/>
        <end position="710"/>
    </location>
</feature>
<feature type="compositionally biased region" description="Basic and acidic residues" evidence="1">
    <location>
        <begin position="1273"/>
        <end position="1282"/>
    </location>
</feature>
<keyword evidence="2" id="KW-0472">Membrane</keyword>
<feature type="region of interest" description="Disordered" evidence="1">
    <location>
        <begin position="547"/>
        <end position="579"/>
    </location>
</feature>